<sequence length="526" mass="57084">MKRIPLLIGIIALIASVCSTPSASAAKTGGLQFGACPQDLATPYPHLDCATLQVPLDYSRPFGAKVAVTISRAKATDPATRRGVLFLNPGGPGGGAAEYAGRLTAVSSTGQTRIPSSVLKMYDVIGMDPRGVAHSTPMSCGDLSAWSSPLPDPDAASQRETWWKLLGEFSAACERNAGNMLPFVNTKTVAMDMDRIRQALGEEKISYLGFSYGTYLGIAYASAFPNRLDRVILDSAVNPTPREMAYQGWAVLGQNPAMHRRRDTYFEWVARYDDVFGLGTTKDQVRAAWDTVIADLRRAPRGHAGPFEFILATFDTMYSEGGWQNFTQAISDFVNRNDDTRLKAVTPNLATPANHNFLSIFNAVSCTDSPWPRDRETWERDATEHASRYPNYAVWYNTWYNAACQNWPVPAQERALPDPDQVPPILIFNSEGDPSTPIEGARALRQLLPSSRLVTEVNAGKHGVVFGPLALNNSAANQIGADFLVSGTLPAQDVSIPGHPFPVPVRQTANAAVSQASPAKLRLGVE</sequence>
<keyword evidence="7" id="KW-1185">Reference proteome</keyword>
<evidence type="ECO:0000256" key="4">
    <source>
        <dbReference type="SAM" id="SignalP"/>
    </source>
</evidence>
<dbReference type="Gene3D" id="3.40.50.1820">
    <property type="entry name" value="alpha/beta hydrolase"/>
    <property type="match status" value="1"/>
</dbReference>
<reference evidence="6 7" key="1">
    <citation type="submission" date="2020-08" db="EMBL/GenBank/DDBJ databases">
        <title>Sequencing the genomes of 1000 actinobacteria strains.</title>
        <authorList>
            <person name="Klenk H.-P."/>
        </authorList>
    </citation>
    <scope>NUCLEOTIDE SEQUENCE [LARGE SCALE GENOMIC DNA]</scope>
    <source>
        <strain evidence="6 7">DSM 44320</strain>
    </source>
</reference>
<comment type="similarity">
    <text evidence="1">Belongs to the peptidase S33 family.</text>
</comment>
<dbReference type="EMBL" id="JACIBV010000003">
    <property type="protein sequence ID" value="MBB3733897.1"/>
    <property type="molecule type" value="Genomic_DNA"/>
</dbReference>
<dbReference type="AlphaFoldDB" id="A0A7W5YTC8"/>
<accession>A0A7W5YTC8</accession>
<name>A0A7W5YTC8_9ACTN</name>
<dbReference type="InterPro" id="IPR051601">
    <property type="entry name" value="Serine_prot/Carboxylest_S33"/>
</dbReference>
<dbReference type="PANTHER" id="PTHR43248">
    <property type="entry name" value="2-SUCCINYL-6-HYDROXY-2,4-CYCLOHEXADIENE-1-CARBOXYLATE SYNTHASE"/>
    <property type="match status" value="1"/>
</dbReference>
<feature type="chain" id="PRO_5030982091" evidence="4">
    <location>
        <begin position="26"/>
        <end position="526"/>
    </location>
</feature>
<protein>
    <submittedName>
        <fullName evidence="6">Pimeloyl-ACP methyl ester carboxylesterase</fullName>
    </submittedName>
</protein>
<comment type="caution">
    <text evidence="6">The sequence shown here is derived from an EMBL/GenBank/DDBJ whole genome shotgun (WGS) entry which is preliminary data.</text>
</comment>
<evidence type="ECO:0000256" key="3">
    <source>
        <dbReference type="ARBA" id="ARBA00022801"/>
    </source>
</evidence>
<proteinExistence type="inferred from homology"/>
<dbReference type="Pfam" id="PF00561">
    <property type="entry name" value="Abhydrolase_1"/>
    <property type="match status" value="1"/>
</dbReference>
<evidence type="ECO:0000256" key="2">
    <source>
        <dbReference type="ARBA" id="ARBA00022729"/>
    </source>
</evidence>
<dbReference type="RefSeq" id="WP_221242716.1">
    <property type="nucleotide sequence ID" value="NZ_JACIBV010000003.1"/>
</dbReference>
<dbReference type="InterPro" id="IPR000073">
    <property type="entry name" value="AB_hydrolase_1"/>
</dbReference>
<feature type="domain" description="AB hydrolase-1" evidence="5">
    <location>
        <begin position="84"/>
        <end position="466"/>
    </location>
</feature>
<evidence type="ECO:0000256" key="1">
    <source>
        <dbReference type="ARBA" id="ARBA00010088"/>
    </source>
</evidence>
<evidence type="ECO:0000313" key="6">
    <source>
        <dbReference type="EMBL" id="MBB3733897.1"/>
    </source>
</evidence>
<evidence type="ECO:0000313" key="7">
    <source>
        <dbReference type="Proteomes" id="UP000579945"/>
    </source>
</evidence>
<feature type="signal peptide" evidence="4">
    <location>
        <begin position="1"/>
        <end position="25"/>
    </location>
</feature>
<dbReference type="SUPFAM" id="SSF53474">
    <property type="entry name" value="alpha/beta-Hydrolases"/>
    <property type="match status" value="1"/>
</dbReference>
<evidence type="ECO:0000259" key="5">
    <source>
        <dbReference type="Pfam" id="PF00561"/>
    </source>
</evidence>
<gene>
    <name evidence="6" type="ORF">FHR33_009850</name>
</gene>
<dbReference type="InterPro" id="IPR029058">
    <property type="entry name" value="AB_hydrolase_fold"/>
</dbReference>
<dbReference type="Proteomes" id="UP000579945">
    <property type="component" value="Unassembled WGS sequence"/>
</dbReference>
<keyword evidence="3" id="KW-0378">Hydrolase</keyword>
<dbReference type="GO" id="GO:0016787">
    <property type="term" value="F:hydrolase activity"/>
    <property type="evidence" value="ECO:0007669"/>
    <property type="project" value="UniProtKB-KW"/>
</dbReference>
<dbReference type="GeneID" id="95395809"/>
<organism evidence="6 7">
    <name type="scientific">Nonomuraea dietziae</name>
    <dbReference type="NCBI Taxonomy" id="65515"/>
    <lineage>
        <taxon>Bacteria</taxon>
        <taxon>Bacillati</taxon>
        <taxon>Actinomycetota</taxon>
        <taxon>Actinomycetes</taxon>
        <taxon>Streptosporangiales</taxon>
        <taxon>Streptosporangiaceae</taxon>
        <taxon>Nonomuraea</taxon>
    </lineage>
</organism>
<keyword evidence="2 4" id="KW-0732">Signal</keyword>
<dbReference type="PANTHER" id="PTHR43248:SF29">
    <property type="entry name" value="TRIPEPTIDYL AMINOPEPTIDASE"/>
    <property type="match status" value="1"/>
</dbReference>